<protein>
    <submittedName>
        <fullName evidence="1">Uncharacterized protein</fullName>
    </submittedName>
</protein>
<organism evidence="1 2">
    <name type="scientific">Vanrija pseudolonga</name>
    <dbReference type="NCBI Taxonomy" id="143232"/>
    <lineage>
        <taxon>Eukaryota</taxon>
        <taxon>Fungi</taxon>
        <taxon>Dikarya</taxon>
        <taxon>Basidiomycota</taxon>
        <taxon>Agaricomycotina</taxon>
        <taxon>Tremellomycetes</taxon>
        <taxon>Trichosporonales</taxon>
        <taxon>Trichosporonaceae</taxon>
        <taxon>Vanrija</taxon>
    </lineage>
</organism>
<dbReference type="EMBL" id="CP086716">
    <property type="protein sequence ID" value="WOO80145.1"/>
    <property type="molecule type" value="Genomic_DNA"/>
</dbReference>
<gene>
    <name evidence="1" type="ORF">LOC62_03G003658</name>
</gene>
<accession>A0AAF1BJQ7</accession>
<dbReference type="Proteomes" id="UP000827549">
    <property type="component" value="Chromosome 3"/>
</dbReference>
<dbReference type="AlphaFoldDB" id="A0AAF1BJQ7"/>
<keyword evidence="2" id="KW-1185">Reference proteome</keyword>
<evidence type="ECO:0000313" key="2">
    <source>
        <dbReference type="Proteomes" id="UP000827549"/>
    </source>
</evidence>
<name>A0AAF1BJQ7_9TREE</name>
<dbReference type="RefSeq" id="XP_062626177.1">
    <property type="nucleotide sequence ID" value="XM_062770193.1"/>
</dbReference>
<reference evidence="1" key="1">
    <citation type="submission" date="2023-10" db="EMBL/GenBank/DDBJ databases">
        <authorList>
            <person name="Noh H."/>
        </authorList>
    </citation>
    <scope>NUCLEOTIDE SEQUENCE</scope>
    <source>
        <strain evidence="1">DUCC4014</strain>
    </source>
</reference>
<sequence>MTSQGGSTPSGLLFDSTAFPHLLDKVVQHSERSLLHAFRGTCKRLKDMADSILGHHIILQEIEKDPQWPDAHCFLLVDSQGSRLAQLQGCIALQKWSSNDAQGEPQSVPFDMPLATVRTFEYADDYIWPLGILRTLPCPNLRTMRVYHNYRQGSALWPVCTVQPSVNLIVVFGSISPAMPFPLGSFSSSVQSLKLVVHPWPDSFETRGQPLPQAAYVWPIDTTLVIVLSRLIDATPDDHHRTQSRFYNILAQLRELIRAAHKGTKPPTSITVVDFEEALQSLFDTNLILQLDPSPSQPPTIEQLLDPEFWGLDTSEMLDEDDNETPEGSFPRSLSHLSNLYRSGGFNIASAEDYCASLGSGAQAELELTPNPLFQSHMKEPGSYSM</sequence>
<dbReference type="GeneID" id="87806899"/>
<evidence type="ECO:0000313" key="1">
    <source>
        <dbReference type="EMBL" id="WOO80145.1"/>
    </source>
</evidence>
<proteinExistence type="predicted"/>